<dbReference type="InterPro" id="IPR049941">
    <property type="entry name" value="LPLAT_7/PORCN-like"/>
</dbReference>
<feature type="region of interest" description="Disordered" evidence="7">
    <location>
        <begin position="449"/>
        <end position="473"/>
    </location>
</feature>
<evidence type="ECO:0000313" key="9">
    <source>
        <dbReference type="EMBL" id="GAQ79133.1"/>
    </source>
</evidence>
<keyword evidence="5 8" id="KW-0472">Membrane</keyword>
<reference evidence="9 10" key="1">
    <citation type="journal article" date="2014" name="Nat. Commun.">
        <title>Klebsormidium flaccidum genome reveals primary factors for plant terrestrial adaptation.</title>
        <authorList>
            <person name="Hori K."/>
            <person name="Maruyama F."/>
            <person name="Fujisawa T."/>
            <person name="Togashi T."/>
            <person name="Yamamoto N."/>
            <person name="Seo M."/>
            <person name="Sato S."/>
            <person name="Yamada T."/>
            <person name="Mori H."/>
            <person name="Tajima N."/>
            <person name="Moriyama T."/>
            <person name="Ikeuchi M."/>
            <person name="Watanabe M."/>
            <person name="Wada H."/>
            <person name="Kobayashi K."/>
            <person name="Saito M."/>
            <person name="Masuda T."/>
            <person name="Sasaki-Sekimoto Y."/>
            <person name="Mashiguchi K."/>
            <person name="Awai K."/>
            <person name="Shimojima M."/>
            <person name="Masuda S."/>
            <person name="Iwai M."/>
            <person name="Nobusawa T."/>
            <person name="Narise T."/>
            <person name="Kondo S."/>
            <person name="Saito H."/>
            <person name="Sato R."/>
            <person name="Murakawa M."/>
            <person name="Ihara Y."/>
            <person name="Oshima-Yamada Y."/>
            <person name="Ohtaka K."/>
            <person name="Satoh M."/>
            <person name="Sonobe K."/>
            <person name="Ishii M."/>
            <person name="Ohtani R."/>
            <person name="Kanamori-Sato M."/>
            <person name="Honoki R."/>
            <person name="Miyazaki D."/>
            <person name="Mochizuki H."/>
            <person name="Umetsu J."/>
            <person name="Higashi K."/>
            <person name="Shibata D."/>
            <person name="Kamiya Y."/>
            <person name="Sato N."/>
            <person name="Nakamura Y."/>
            <person name="Tabata S."/>
            <person name="Ida S."/>
            <person name="Kurokawa K."/>
            <person name="Ohta H."/>
        </authorList>
    </citation>
    <scope>NUCLEOTIDE SEQUENCE [LARGE SCALE GENOMIC DNA]</scope>
    <source>
        <strain evidence="9 10">NIES-2285</strain>
    </source>
</reference>
<dbReference type="Pfam" id="PF03062">
    <property type="entry name" value="MBOAT"/>
    <property type="match status" value="1"/>
</dbReference>
<evidence type="ECO:0000256" key="8">
    <source>
        <dbReference type="SAM" id="Phobius"/>
    </source>
</evidence>
<feature type="transmembrane region" description="Helical" evidence="8">
    <location>
        <begin position="427"/>
        <end position="445"/>
    </location>
</feature>
<evidence type="ECO:0000256" key="6">
    <source>
        <dbReference type="ARBA" id="ARBA00023315"/>
    </source>
</evidence>
<dbReference type="STRING" id="105231.A0A1Y1HMA8"/>
<keyword evidence="6" id="KW-0012">Acyltransferase</keyword>
<protein>
    <submittedName>
        <fullName evidence="9">Membrane bound O-acyl transferase family protein</fullName>
    </submittedName>
</protein>
<name>A0A1Y1HMA8_KLENI</name>
<dbReference type="InterPro" id="IPR004299">
    <property type="entry name" value="MBOAT_fam"/>
</dbReference>
<dbReference type="GO" id="GO:0016020">
    <property type="term" value="C:membrane"/>
    <property type="evidence" value="ECO:0000318"/>
    <property type="project" value="GO_Central"/>
</dbReference>
<dbReference type="GO" id="GO:0019432">
    <property type="term" value="P:triglyceride biosynthetic process"/>
    <property type="evidence" value="ECO:0000318"/>
    <property type="project" value="GO_Central"/>
</dbReference>
<feature type="transmembrane region" description="Helical" evidence="8">
    <location>
        <begin position="12"/>
        <end position="32"/>
    </location>
</feature>
<keyword evidence="10" id="KW-1185">Reference proteome</keyword>
<evidence type="ECO:0000256" key="1">
    <source>
        <dbReference type="ARBA" id="ARBA00004141"/>
    </source>
</evidence>
<sequence>MVNTQLASALGLSLPVFHYLVCFLSTIPVAFFHRFVPTVAGRHLYAFAGGAILTYLCFGNEVVYLYIPVVMAYLSMVLYRKKAGTITFFLTFAFLIYCHVTYMSGDSWKKGNIDFTGALMILSLKVISAAVNYQDGMLPESDLRPTQKKFRLTRLPTSLEFLGFIFSDATLLAGPPFEMADYLAYTERKREWSLDKKSWPSPYKACGLALVKTAVSMAIYQYLTPIAPISYFASPDYANSSFLKRLWFQYLVGLVTRWKYYFIWSISECALILSGQGFSGYDEQKRATWTMAKNADILKVELAESAVTLPHYWNIQVGNWLRLYVYDRLTRKGRKAGFQELLATQATSAIWHGLYPGYMCFFVNSAIMISGSRILHKYFLAVKAAVPSAWPVTYFLHWFYSALANNYACSGFVLLSFRDTIAAYRSVYFIGTVVPIIVVLLGKAFPPPRTRSKDTAPTKVKEEAAETAPKKEL</sequence>
<feature type="transmembrane region" description="Helical" evidence="8">
    <location>
        <begin position="355"/>
        <end position="375"/>
    </location>
</feature>
<dbReference type="PANTHER" id="PTHR13906:SF4">
    <property type="entry name" value="LYSOPHOSPHOLIPID ACYLTRANSFERASE 6"/>
    <property type="match status" value="1"/>
</dbReference>
<evidence type="ECO:0000256" key="7">
    <source>
        <dbReference type="SAM" id="MobiDB-lite"/>
    </source>
</evidence>
<dbReference type="GO" id="GO:0016746">
    <property type="term" value="F:acyltransferase activity"/>
    <property type="evidence" value="ECO:0000318"/>
    <property type="project" value="GO_Central"/>
</dbReference>
<dbReference type="GO" id="GO:0008654">
    <property type="term" value="P:phospholipid biosynthetic process"/>
    <property type="evidence" value="ECO:0000318"/>
    <property type="project" value="GO_Central"/>
</dbReference>
<dbReference type="OMA" id="WHGTRPG"/>
<dbReference type="OrthoDB" id="286734at2759"/>
<keyword evidence="2 9" id="KW-0808">Transferase</keyword>
<evidence type="ECO:0000256" key="3">
    <source>
        <dbReference type="ARBA" id="ARBA00022692"/>
    </source>
</evidence>
<gene>
    <name evidence="9" type="ORF">KFL_000250100</name>
</gene>
<evidence type="ECO:0000313" key="10">
    <source>
        <dbReference type="Proteomes" id="UP000054558"/>
    </source>
</evidence>
<dbReference type="GO" id="GO:0030258">
    <property type="term" value="P:lipid modification"/>
    <property type="evidence" value="ECO:0000318"/>
    <property type="project" value="GO_Central"/>
</dbReference>
<accession>A0A1Y1HMA8</accession>
<keyword evidence="4 8" id="KW-1133">Transmembrane helix</keyword>
<dbReference type="PANTHER" id="PTHR13906">
    <property type="entry name" value="PORCUPINE"/>
    <property type="match status" value="1"/>
</dbReference>
<organism evidence="9 10">
    <name type="scientific">Klebsormidium nitens</name>
    <name type="common">Green alga</name>
    <name type="synonym">Ulothrix nitens</name>
    <dbReference type="NCBI Taxonomy" id="105231"/>
    <lineage>
        <taxon>Eukaryota</taxon>
        <taxon>Viridiplantae</taxon>
        <taxon>Streptophyta</taxon>
        <taxon>Klebsormidiophyceae</taxon>
        <taxon>Klebsormidiales</taxon>
        <taxon>Klebsormidiaceae</taxon>
        <taxon>Klebsormidium</taxon>
    </lineage>
</organism>
<proteinExistence type="predicted"/>
<evidence type="ECO:0000256" key="5">
    <source>
        <dbReference type="ARBA" id="ARBA00023136"/>
    </source>
</evidence>
<feature type="transmembrane region" description="Helical" evidence="8">
    <location>
        <begin position="44"/>
        <end position="66"/>
    </location>
</feature>
<dbReference type="AlphaFoldDB" id="A0A1Y1HMA8"/>
<evidence type="ECO:0000256" key="4">
    <source>
        <dbReference type="ARBA" id="ARBA00022989"/>
    </source>
</evidence>
<feature type="compositionally biased region" description="Basic and acidic residues" evidence="7">
    <location>
        <begin position="451"/>
        <end position="473"/>
    </location>
</feature>
<feature type="transmembrane region" description="Helical" evidence="8">
    <location>
        <begin position="86"/>
        <end position="103"/>
    </location>
</feature>
<evidence type="ECO:0000256" key="2">
    <source>
        <dbReference type="ARBA" id="ARBA00022679"/>
    </source>
</evidence>
<dbReference type="Proteomes" id="UP000054558">
    <property type="component" value="Unassembled WGS sequence"/>
</dbReference>
<keyword evidence="3 8" id="KW-0812">Transmembrane</keyword>
<comment type="subcellular location">
    <subcellularLocation>
        <location evidence="1">Membrane</location>
        <topology evidence="1">Multi-pass membrane protein</topology>
    </subcellularLocation>
</comment>
<dbReference type="EMBL" id="DF236974">
    <property type="protein sequence ID" value="GAQ79133.1"/>
    <property type="molecule type" value="Genomic_DNA"/>
</dbReference>